<dbReference type="PANTHER" id="PTHR45817">
    <property type="entry name" value="LYSYL OXIDASE-LIKE-RELATED"/>
    <property type="match status" value="1"/>
</dbReference>
<dbReference type="PRINTS" id="PR00074">
    <property type="entry name" value="LYSYLOXIDASE"/>
</dbReference>
<evidence type="ECO:0000256" key="3">
    <source>
        <dbReference type="ARBA" id="ARBA00007492"/>
    </source>
</evidence>
<feature type="disulfide bond" evidence="15">
    <location>
        <begin position="445"/>
        <end position="455"/>
    </location>
</feature>
<evidence type="ECO:0000256" key="11">
    <source>
        <dbReference type="ARBA" id="ARBA00023008"/>
    </source>
</evidence>
<feature type="disulfide bond" evidence="15">
    <location>
        <begin position="73"/>
        <end position="83"/>
    </location>
</feature>
<protein>
    <recommendedName>
        <fullName evidence="16">Lysyl oxidase homolog</fullName>
        <ecNumber evidence="16">1.4.3.13</ecNumber>
    </recommendedName>
</protein>
<evidence type="ECO:0000256" key="14">
    <source>
        <dbReference type="ARBA" id="ARBA00047861"/>
    </source>
</evidence>
<comment type="caution">
    <text evidence="19">The sequence shown here is derived from an EMBL/GenBank/DDBJ whole genome shotgun (WGS) entry which is preliminary data.</text>
</comment>
<keyword evidence="7" id="KW-0732">Signal</keyword>
<comment type="catalytic activity">
    <reaction evidence="14 16">
        <text>L-lysyl-[protein] + O2 + H2O = (S)-2-amino-6-oxohexanoyl-[protein] + H2O2 + NH4(+)</text>
        <dbReference type="Rhea" id="RHEA:24544"/>
        <dbReference type="Rhea" id="RHEA-COMP:9752"/>
        <dbReference type="Rhea" id="RHEA-COMP:12448"/>
        <dbReference type="ChEBI" id="CHEBI:15377"/>
        <dbReference type="ChEBI" id="CHEBI:15379"/>
        <dbReference type="ChEBI" id="CHEBI:16240"/>
        <dbReference type="ChEBI" id="CHEBI:28938"/>
        <dbReference type="ChEBI" id="CHEBI:29969"/>
        <dbReference type="ChEBI" id="CHEBI:131803"/>
        <dbReference type="EC" id="1.4.3.13"/>
    </reaction>
</comment>
<comment type="similarity">
    <text evidence="3 16">Belongs to the lysyl oxidase family.</text>
</comment>
<evidence type="ECO:0000256" key="12">
    <source>
        <dbReference type="ARBA" id="ARBA00023157"/>
    </source>
</evidence>
<dbReference type="GO" id="GO:0006954">
    <property type="term" value="P:inflammatory response"/>
    <property type="evidence" value="ECO:0007669"/>
    <property type="project" value="TreeGrafter"/>
</dbReference>
<feature type="disulfide bond" evidence="15">
    <location>
        <begin position="296"/>
        <end position="357"/>
    </location>
</feature>
<organism evidence="19 20">
    <name type="scientific">Calonectris borealis</name>
    <name type="common">Cory's shearwater</name>
    <dbReference type="NCBI Taxonomy" id="1323832"/>
    <lineage>
        <taxon>Eukaryota</taxon>
        <taxon>Metazoa</taxon>
        <taxon>Chordata</taxon>
        <taxon>Craniata</taxon>
        <taxon>Vertebrata</taxon>
        <taxon>Euteleostomi</taxon>
        <taxon>Archelosauria</taxon>
        <taxon>Archosauria</taxon>
        <taxon>Dinosauria</taxon>
        <taxon>Saurischia</taxon>
        <taxon>Theropoda</taxon>
        <taxon>Coelurosauria</taxon>
        <taxon>Aves</taxon>
        <taxon>Neognathae</taxon>
        <taxon>Neoaves</taxon>
        <taxon>Aequornithes</taxon>
        <taxon>Procellariiformes</taxon>
        <taxon>Procellariidae</taxon>
        <taxon>Calonectris</taxon>
    </lineage>
</organism>
<evidence type="ECO:0000256" key="17">
    <source>
        <dbReference type="SAM" id="MobiDB-lite"/>
    </source>
</evidence>
<evidence type="ECO:0000313" key="20">
    <source>
        <dbReference type="Proteomes" id="UP000535403"/>
    </source>
</evidence>
<feature type="region of interest" description="Disordered" evidence="17">
    <location>
        <begin position="142"/>
        <end position="163"/>
    </location>
</feature>
<dbReference type="InterPro" id="IPR050912">
    <property type="entry name" value="LOX-like_protein"/>
</dbReference>
<dbReference type="PROSITE" id="PS50287">
    <property type="entry name" value="SRCR_2"/>
    <property type="match status" value="3"/>
</dbReference>
<evidence type="ECO:0000313" key="19">
    <source>
        <dbReference type="EMBL" id="NXV89092.1"/>
    </source>
</evidence>
<dbReference type="FunFam" id="3.10.250.10:FF:000008">
    <property type="entry name" value="Lysyl oxidase homolog 2"/>
    <property type="match status" value="1"/>
</dbReference>
<evidence type="ECO:0000256" key="16">
    <source>
        <dbReference type="RuleBase" id="RU367046"/>
    </source>
</evidence>
<keyword evidence="9 16" id="KW-0801">TPQ</keyword>
<dbReference type="GO" id="GO:0004720">
    <property type="term" value="F:protein-lysine 6-oxidase activity"/>
    <property type="evidence" value="ECO:0007669"/>
    <property type="project" value="UniProtKB-UniRule"/>
</dbReference>
<feature type="non-terminal residue" evidence="19">
    <location>
        <position position="560"/>
    </location>
</feature>
<keyword evidence="6 16" id="KW-0479">Metal-binding</keyword>
<dbReference type="GO" id="GO:0005507">
    <property type="term" value="F:copper ion binding"/>
    <property type="evidence" value="ECO:0007669"/>
    <property type="project" value="UniProtKB-UniRule"/>
</dbReference>
<evidence type="ECO:0000259" key="18">
    <source>
        <dbReference type="PROSITE" id="PS50287"/>
    </source>
</evidence>
<dbReference type="GO" id="GO:0016020">
    <property type="term" value="C:membrane"/>
    <property type="evidence" value="ECO:0007669"/>
    <property type="project" value="InterPro"/>
</dbReference>
<keyword evidence="11 16" id="KW-0186">Copper</keyword>
<evidence type="ECO:0000256" key="9">
    <source>
        <dbReference type="ARBA" id="ARBA00022772"/>
    </source>
</evidence>
<dbReference type="GO" id="GO:0030199">
    <property type="term" value="P:collagen fibril organization"/>
    <property type="evidence" value="ECO:0007669"/>
    <property type="project" value="TreeGrafter"/>
</dbReference>
<gene>
    <name evidence="19" type="primary">Loxl3b</name>
    <name evidence="19" type="ORF">CALBOR_R13222</name>
</gene>
<dbReference type="AlphaFoldDB" id="A0A7L3XIK6"/>
<feature type="disulfide bond" evidence="15">
    <location>
        <begin position="42"/>
        <end position="103"/>
    </location>
</feature>
<evidence type="ECO:0000256" key="5">
    <source>
        <dbReference type="ARBA" id="ARBA00022525"/>
    </source>
</evidence>
<name>A0A7L3XIK6_9AVES</name>
<dbReference type="SMART" id="SM00202">
    <property type="entry name" value="SR"/>
    <property type="match status" value="3"/>
</dbReference>
<evidence type="ECO:0000256" key="6">
    <source>
        <dbReference type="ARBA" id="ARBA00022723"/>
    </source>
</evidence>
<dbReference type="InterPro" id="IPR036772">
    <property type="entry name" value="SRCR-like_dom_sf"/>
</dbReference>
<dbReference type="PROSITE" id="PS00420">
    <property type="entry name" value="SRCR_1"/>
    <property type="match status" value="1"/>
</dbReference>
<proteinExistence type="inferred from homology"/>
<dbReference type="Gene3D" id="3.10.250.10">
    <property type="entry name" value="SRCR-like domain"/>
    <property type="match status" value="3"/>
</dbReference>
<evidence type="ECO:0000256" key="13">
    <source>
        <dbReference type="ARBA" id="ARBA00023180"/>
    </source>
</evidence>
<evidence type="ECO:0000256" key="1">
    <source>
        <dbReference type="ARBA" id="ARBA00001935"/>
    </source>
</evidence>
<comment type="caution">
    <text evidence="15">Lacks conserved residue(s) required for the propagation of feature annotation.</text>
</comment>
<dbReference type="PANTHER" id="PTHR45817:SF2">
    <property type="entry name" value="LYSYL OXIDASE HOMOLOG 3"/>
    <property type="match status" value="1"/>
</dbReference>
<keyword evidence="12 15" id="KW-1015">Disulfide bond</keyword>
<dbReference type="InterPro" id="IPR001190">
    <property type="entry name" value="SRCR"/>
</dbReference>
<evidence type="ECO:0000256" key="8">
    <source>
        <dbReference type="ARBA" id="ARBA00022737"/>
    </source>
</evidence>
<comment type="subcellular location">
    <subcellularLocation>
        <location evidence="2 16">Secreted</location>
        <location evidence="2 16">Extracellular space</location>
    </subcellularLocation>
</comment>
<dbReference type="Pfam" id="PF01186">
    <property type="entry name" value="Lysyl_oxidase"/>
    <property type="match status" value="1"/>
</dbReference>
<reference evidence="19 20" key="1">
    <citation type="submission" date="2019-09" db="EMBL/GenBank/DDBJ databases">
        <title>Bird 10,000 Genomes (B10K) Project - Family phase.</title>
        <authorList>
            <person name="Zhang G."/>
        </authorList>
    </citation>
    <scope>NUCLEOTIDE SEQUENCE [LARGE SCALE GENOMIC DNA]</scope>
    <source>
        <strain evidence="19">OUT-0025</strain>
        <tissue evidence="19">Blood</tissue>
    </source>
</reference>
<feature type="domain" description="SRCR" evidence="18">
    <location>
        <begin position="368"/>
        <end position="478"/>
    </location>
</feature>
<dbReference type="SUPFAM" id="SSF56487">
    <property type="entry name" value="SRCR-like"/>
    <property type="match status" value="4"/>
</dbReference>
<feature type="non-terminal residue" evidence="19">
    <location>
        <position position="1"/>
    </location>
</feature>
<feature type="domain" description="SRCR" evidence="18">
    <location>
        <begin position="258"/>
        <end position="358"/>
    </location>
</feature>
<accession>A0A7L3XIK6</accession>
<keyword evidence="5 16" id="KW-0964">Secreted</keyword>
<dbReference type="Proteomes" id="UP000535403">
    <property type="component" value="Unassembled WGS sequence"/>
</dbReference>
<feature type="disulfide bond" evidence="15">
    <location>
        <begin position="29"/>
        <end position="93"/>
    </location>
</feature>
<feature type="disulfide bond" evidence="15">
    <location>
        <begin position="283"/>
        <end position="347"/>
    </location>
</feature>
<sequence length="560" mass="61606">LKFRLAGYPRKHNEGRVEVFYNDEWGTICDDDFTLANAHVLCRHLGFVAATGWAHSAKYGKGVGRIWLDNVNCAGGEKSIGDCKHRGWGNSDCSHEEDAGVICKDERIPGFKDSNVIEVRKLLARVGRRWRGVGALQAQRVSPRGRCKGHGQQAQPQAGWPSTPLLPSGHDGHGSGLPSPCRLFTERQQLNYRLHSVSCTGTEVHLSMCTFEFYRGNASAACGAGMPAVVSCLPGPLFATGNAHKKRQRQQQQSQPRIRLKGGAKVGEGRVEVLKSSEWGTICDDRWNLLSASVVCRELGFGSAKEALTGARMGQGTGPIHMNEVQCLGTEKSLWSCPFKNITQEDCKHTEDAAVRCNIPYMGYENLIRLSGGRSRFEGRVEVAVGAGDGDQPRWGLVCSEGWGTLEAMVACRQLGLGFANHGLQETWYWDASNVTEMVLSGVKCAGHEMSLSHCQHHGTSLSCRNTGTRFAAGVICSETASDLLLHAPLVQETAYIEDRPLHMLYCAAEENCLSSSARLANWPYGHRRLLRFSSQIHNNGRADFRPKAGRHSWVWHECH</sequence>
<keyword evidence="20" id="KW-1185">Reference proteome</keyword>
<comment type="PTM">
    <text evidence="16">The lysine tyrosylquinone cross-link (LTQ) is generated by condensation of the epsilon-amino group of a lysine with a topaquinone produced by oxidation of tyrosine.</text>
</comment>
<comment type="function">
    <text evidence="16">Mediates the post-translational oxidative deamination of lysine residues on target proteins leading to the formation of deaminated lysine (allysine).</text>
</comment>
<evidence type="ECO:0000256" key="7">
    <source>
        <dbReference type="ARBA" id="ARBA00022729"/>
    </source>
</evidence>
<dbReference type="Pfam" id="PF00530">
    <property type="entry name" value="SRCR"/>
    <property type="match status" value="3"/>
</dbReference>
<dbReference type="EMBL" id="VZUG01014245">
    <property type="protein sequence ID" value="NXV89092.1"/>
    <property type="molecule type" value="Genomic_DNA"/>
</dbReference>
<evidence type="ECO:0000256" key="2">
    <source>
        <dbReference type="ARBA" id="ARBA00004239"/>
    </source>
</evidence>
<evidence type="ECO:0000256" key="15">
    <source>
        <dbReference type="PROSITE-ProRule" id="PRU00196"/>
    </source>
</evidence>
<comment type="cofactor">
    <cofactor evidence="1 16">
        <name>Cu cation</name>
        <dbReference type="ChEBI" id="CHEBI:23378"/>
    </cofactor>
</comment>
<dbReference type="GO" id="GO:0005615">
    <property type="term" value="C:extracellular space"/>
    <property type="evidence" value="ECO:0007669"/>
    <property type="project" value="UniProtKB-UniRule"/>
</dbReference>
<dbReference type="PRINTS" id="PR00258">
    <property type="entry name" value="SPERACTRCPTR"/>
</dbReference>
<feature type="disulfide bond" evidence="15">
    <location>
        <begin position="327"/>
        <end position="337"/>
    </location>
</feature>
<keyword evidence="4 16" id="KW-0886">LTQ</keyword>
<dbReference type="EC" id="1.4.3.13" evidence="16"/>
<dbReference type="InterPro" id="IPR001695">
    <property type="entry name" value="Lysyl_oxidase"/>
</dbReference>
<keyword evidence="8" id="KW-0677">Repeat</keyword>
<dbReference type="FunFam" id="3.10.250.10:FF:000001">
    <property type="entry name" value="Lysyl oxidase 4 isoform X1"/>
    <property type="match status" value="2"/>
</dbReference>
<evidence type="ECO:0000256" key="4">
    <source>
        <dbReference type="ARBA" id="ARBA00022477"/>
    </source>
</evidence>
<evidence type="ECO:0000256" key="10">
    <source>
        <dbReference type="ARBA" id="ARBA00023002"/>
    </source>
</evidence>
<keyword evidence="13" id="KW-0325">Glycoprotein</keyword>
<feature type="domain" description="SRCR" evidence="18">
    <location>
        <begin position="3"/>
        <end position="104"/>
    </location>
</feature>
<keyword evidence="10 16" id="KW-0560">Oxidoreductase</keyword>